<proteinExistence type="inferred from homology"/>
<keyword evidence="3" id="KW-0285">Flavoprotein</keyword>
<evidence type="ECO:0000259" key="11">
    <source>
        <dbReference type="Pfam" id="PF05199"/>
    </source>
</evidence>
<feature type="active site" description="Proton acceptor" evidence="6">
    <location>
        <position position="609"/>
    </location>
</feature>
<keyword evidence="4 7" id="KW-0274">FAD</keyword>
<dbReference type="AlphaFoldDB" id="A0AAF0EMW8"/>
<evidence type="ECO:0000256" key="3">
    <source>
        <dbReference type="ARBA" id="ARBA00022630"/>
    </source>
</evidence>
<dbReference type="SUPFAM" id="SSF54373">
    <property type="entry name" value="FAD-linked reductases, C-terminal domain"/>
    <property type="match status" value="1"/>
</dbReference>
<feature type="binding site" evidence="7">
    <location>
        <position position="288"/>
    </location>
    <ligand>
        <name>FAD</name>
        <dbReference type="ChEBI" id="CHEBI:57692"/>
    </ligand>
</feature>
<evidence type="ECO:0000256" key="4">
    <source>
        <dbReference type="ARBA" id="ARBA00022827"/>
    </source>
</evidence>
<dbReference type="InterPro" id="IPR027424">
    <property type="entry name" value="Glucose_Oxidase_domain_2"/>
</dbReference>
<evidence type="ECO:0000256" key="5">
    <source>
        <dbReference type="ARBA" id="ARBA00023002"/>
    </source>
</evidence>
<evidence type="ECO:0000313" key="12">
    <source>
        <dbReference type="EMBL" id="WFD33246.1"/>
    </source>
</evidence>
<keyword evidence="9" id="KW-0732">Signal</keyword>
<keyword evidence="5" id="KW-0560">Oxidoreductase</keyword>
<dbReference type="InterPro" id="IPR012132">
    <property type="entry name" value="GMC_OxRdtase"/>
</dbReference>
<dbReference type="Gene3D" id="4.10.450.10">
    <property type="entry name" value="Glucose Oxidase, domain 2"/>
    <property type="match status" value="1"/>
</dbReference>
<evidence type="ECO:0000256" key="9">
    <source>
        <dbReference type="SAM" id="SignalP"/>
    </source>
</evidence>
<dbReference type="Gene3D" id="3.30.560.10">
    <property type="entry name" value="Glucose Oxidase, domain 3"/>
    <property type="match status" value="1"/>
</dbReference>
<feature type="signal peptide" evidence="9">
    <location>
        <begin position="1"/>
        <end position="22"/>
    </location>
</feature>
<accession>A0AAF0EMW8</accession>
<organism evidence="12 13">
    <name type="scientific">Malassezia cuniculi</name>
    <dbReference type="NCBI Taxonomy" id="948313"/>
    <lineage>
        <taxon>Eukaryota</taxon>
        <taxon>Fungi</taxon>
        <taxon>Dikarya</taxon>
        <taxon>Basidiomycota</taxon>
        <taxon>Ustilaginomycotina</taxon>
        <taxon>Malasseziomycetes</taxon>
        <taxon>Malasseziales</taxon>
        <taxon>Malasseziaceae</taxon>
        <taxon>Malassezia</taxon>
    </lineage>
</organism>
<sequence>MFIKSGVALLAAALAAVEPASAVNQHEGAREIARRSVTTKASDLNGKSFDYVVVGGGLAGLIVASRISEDSSLRVAVIEAGESGYEENAQLSSPAGNLYNSPLNSKFDWNWTTTSQSGLLDGSGNPGRQAPWPRGKVLGGSSAVNGLYYVRHSKTEQDAWASLIGAPDIWSWDKMFAAMKKSETFTPPEKNVTDQVNVQYNAKSHGTDGPLHVSWPAVSYPPVGAFIDAASQIAAPFNKDPDSGSSWGTFLATLTINPTNWTRSYSRSAYLDPYSYRSNLVVLTNYTVTKVNFDTSDASNVVAKSVEFANRDGGKTYTVNVDREVILSGGTINDPQILQLSGIGDKALLDKFNIPVVVDLPGVGQHLQDHLSAGVEWKVKNASEIAPAAVTGDALVDSYTNSAVSYVNTSTLFSGNYSTVIDDVKNNLTNVLNNMDIPDAVKQGYNMTYSTQINEIFQSKVGPLEILFAMTFGNIQVQAALQHPMSRGSIEINSTNPFDPPLIDPAYFRQNIDLEVLREGFKLARRVGQQAPLSDHVAEEVKPGSAVQTDEDWEKWIRQNIGTEFHPSCTCSMLPQEAGGVVDKNLLVYGTKNLRVIDASVPPLSVSAHLMSIVYGLAEIGAEIVLQNKGQYDKKVISSSSASASSTGGAGSSDGSNNSNGNDQQSDNSSSAARALTSPAAVLLAAAALVITMI</sequence>
<name>A0AAF0EMW8_9BASI</name>
<dbReference type="Gene3D" id="3.50.50.60">
    <property type="entry name" value="FAD/NAD(P)-binding domain"/>
    <property type="match status" value="1"/>
</dbReference>
<comment type="cofactor">
    <cofactor evidence="1 7">
        <name>FAD</name>
        <dbReference type="ChEBI" id="CHEBI:57692"/>
    </cofactor>
</comment>
<evidence type="ECO:0000256" key="7">
    <source>
        <dbReference type="PIRSR" id="PIRSR000137-2"/>
    </source>
</evidence>
<feature type="active site" description="Proton donor" evidence="6">
    <location>
        <position position="566"/>
    </location>
</feature>
<dbReference type="PANTHER" id="PTHR11552:SF218">
    <property type="entry name" value="GLUCOSE-METHANOL-CHOLINE OXIDOREDUCTASE N-TERMINAL DOMAIN-CONTAINING PROTEIN"/>
    <property type="match status" value="1"/>
</dbReference>
<dbReference type="InterPro" id="IPR036188">
    <property type="entry name" value="FAD/NAD-bd_sf"/>
</dbReference>
<evidence type="ECO:0000256" key="1">
    <source>
        <dbReference type="ARBA" id="ARBA00001974"/>
    </source>
</evidence>
<evidence type="ECO:0000313" key="13">
    <source>
        <dbReference type="Proteomes" id="UP001219933"/>
    </source>
</evidence>
<dbReference type="Proteomes" id="UP001219933">
    <property type="component" value="Chromosome 1"/>
</dbReference>
<dbReference type="EMBL" id="CP119877">
    <property type="protein sequence ID" value="WFD33246.1"/>
    <property type="molecule type" value="Genomic_DNA"/>
</dbReference>
<feature type="chain" id="PRO_5042258542" evidence="9">
    <location>
        <begin position="23"/>
        <end position="694"/>
    </location>
</feature>
<keyword evidence="13" id="KW-1185">Reference proteome</keyword>
<evidence type="ECO:0000259" key="10">
    <source>
        <dbReference type="Pfam" id="PF00732"/>
    </source>
</evidence>
<feature type="binding site" evidence="7">
    <location>
        <position position="137"/>
    </location>
    <ligand>
        <name>FAD</name>
        <dbReference type="ChEBI" id="CHEBI:57692"/>
    </ligand>
</feature>
<dbReference type="SUPFAM" id="SSF51905">
    <property type="entry name" value="FAD/NAD(P)-binding domain"/>
    <property type="match status" value="1"/>
</dbReference>
<evidence type="ECO:0000256" key="2">
    <source>
        <dbReference type="ARBA" id="ARBA00010790"/>
    </source>
</evidence>
<dbReference type="GO" id="GO:0016614">
    <property type="term" value="F:oxidoreductase activity, acting on CH-OH group of donors"/>
    <property type="evidence" value="ECO:0007669"/>
    <property type="project" value="InterPro"/>
</dbReference>
<evidence type="ECO:0000256" key="8">
    <source>
        <dbReference type="SAM" id="MobiDB-lite"/>
    </source>
</evidence>
<comment type="similarity">
    <text evidence="2">Belongs to the GMC oxidoreductase family.</text>
</comment>
<dbReference type="Pfam" id="PF05199">
    <property type="entry name" value="GMC_oxred_C"/>
    <property type="match status" value="1"/>
</dbReference>
<feature type="domain" description="Glucose-methanol-choline oxidoreductase C-terminal" evidence="11">
    <location>
        <begin position="484"/>
        <end position="618"/>
    </location>
</feature>
<dbReference type="InterPro" id="IPR000172">
    <property type="entry name" value="GMC_OxRdtase_N"/>
</dbReference>
<reference evidence="12" key="1">
    <citation type="submission" date="2023-03" db="EMBL/GenBank/DDBJ databases">
        <title>Mating type loci evolution in Malassezia.</title>
        <authorList>
            <person name="Coelho M.A."/>
        </authorList>
    </citation>
    <scope>NUCLEOTIDE SEQUENCE</scope>
    <source>
        <strain evidence="12">CBS 11721</strain>
    </source>
</reference>
<feature type="domain" description="Glucose-methanol-choline oxidoreductase N-terminal" evidence="10">
    <location>
        <begin position="49"/>
        <end position="371"/>
    </location>
</feature>
<gene>
    <name evidence="12" type="ORF">MCUN1_000059</name>
</gene>
<dbReference type="GO" id="GO:0050660">
    <property type="term" value="F:flavin adenine dinucleotide binding"/>
    <property type="evidence" value="ECO:0007669"/>
    <property type="project" value="InterPro"/>
</dbReference>
<evidence type="ECO:0000256" key="6">
    <source>
        <dbReference type="PIRSR" id="PIRSR000137-1"/>
    </source>
</evidence>
<dbReference type="PIRSF" id="PIRSF000137">
    <property type="entry name" value="Alcohol_oxidase"/>
    <property type="match status" value="1"/>
</dbReference>
<dbReference type="PANTHER" id="PTHR11552">
    <property type="entry name" value="GLUCOSE-METHANOL-CHOLINE GMC OXIDOREDUCTASE"/>
    <property type="match status" value="1"/>
</dbReference>
<dbReference type="InterPro" id="IPR007867">
    <property type="entry name" value="GMC_OxRtase_C"/>
</dbReference>
<feature type="region of interest" description="Disordered" evidence="8">
    <location>
        <begin position="642"/>
        <end position="672"/>
    </location>
</feature>
<protein>
    <submittedName>
        <fullName evidence="12">Uncharacterized protein</fullName>
    </submittedName>
</protein>
<dbReference type="Pfam" id="PF00732">
    <property type="entry name" value="GMC_oxred_N"/>
    <property type="match status" value="1"/>
</dbReference>